<feature type="region of interest" description="Disordered" evidence="4">
    <location>
        <begin position="210"/>
        <end position="229"/>
    </location>
</feature>
<feature type="compositionally biased region" description="Basic and acidic residues" evidence="4">
    <location>
        <begin position="105"/>
        <end position="119"/>
    </location>
</feature>
<gene>
    <name evidence="5" type="ORF">HK100_009237</name>
</gene>
<dbReference type="InterPro" id="IPR036322">
    <property type="entry name" value="WD40_repeat_dom_sf"/>
</dbReference>
<feature type="compositionally biased region" description="Basic and acidic residues" evidence="4">
    <location>
        <begin position="54"/>
        <end position="65"/>
    </location>
</feature>
<feature type="compositionally biased region" description="Polar residues" evidence="4">
    <location>
        <begin position="216"/>
        <end position="229"/>
    </location>
</feature>
<keyword evidence="2" id="KW-0677">Repeat</keyword>
<dbReference type="SUPFAM" id="SSF50978">
    <property type="entry name" value="WD40 repeat-like"/>
    <property type="match status" value="1"/>
</dbReference>
<protein>
    <recommendedName>
        <fullName evidence="7">WD40 repeat-like protein</fullName>
    </recommendedName>
</protein>
<dbReference type="PANTHER" id="PTHR14221:SF65">
    <property type="entry name" value="WDR44 FAMILY WD REPEAT PROTEIN"/>
    <property type="match status" value="1"/>
</dbReference>
<evidence type="ECO:0000313" key="5">
    <source>
        <dbReference type="EMBL" id="KAJ3140801.1"/>
    </source>
</evidence>
<feature type="compositionally biased region" description="Acidic residues" evidence="4">
    <location>
        <begin position="70"/>
        <end position="104"/>
    </location>
</feature>
<feature type="region of interest" description="Disordered" evidence="4">
    <location>
        <begin position="423"/>
        <end position="447"/>
    </location>
</feature>
<dbReference type="SMART" id="SM00320">
    <property type="entry name" value="WD40"/>
    <property type="match status" value="6"/>
</dbReference>
<dbReference type="Proteomes" id="UP001211907">
    <property type="component" value="Unassembled WGS sequence"/>
</dbReference>
<feature type="compositionally biased region" description="Polar residues" evidence="4">
    <location>
        <begin position="437"/>
        <end position="447"/>
    </location>
</feature>
<evidence type="ECO:0000256" key="2">
    <source>
        <dbReference type="ARBA" id="ARBA00022737"/>
    </source>
</evidence>
<proteinExistence type="predicted"/>
<dbReference type="PANTHER" id="PTHR14221">
    <property type="entry name" value="WD REPEAT DOMAIN 44"/>
    <property type="match status" value="1"/>
</dbReference>
<evidence type="ECO:0000256" key="4">
    <source>
        <dbReference type="SAM" id="MobiDB-lite"/>
    </source>
</evidence>
<keyword evidence="1 3" id="KW-0853">WD repeat</keyword>
<dbReference type="EMBL" id="JADGJH010000047">
    <property type="protein sequence ID" value="KAJ3140801.1"/>
    <property type="molecule type" value="Genomic_DNA"/>
</dbReference>
<keyword evidence="6" id="KW-1185">Reference proteome</keyword>
<accession>A0AAD5XKH0</accession>
<dbReference type="InterPro" id="IPR015943">
    <property type="entry name" value="WD40/YVTN_repeat-like_dom_sf"/>
</dbReference>
<dbReference type="PROSITE" id="PS50294">
    <property type="entry name" value="WD_REPEATS_REGION"/>
    <property type="match status" value="1"/>
</dbReference>
<feature type="compositionally biased region" description="Polar residues" evidence="4">
    <location>
        <begin position="1198"/>
        <end position="1215"/>
    </location>
</feature>
<comment type="caution">
    <text evidence="5">The sequence shown here is derived from an EMBL/GenBank/DDBJ whole genome shotgun (WGS) entry which is preliminary data.</text>
</comment>
<evidence type="ECO:0000256" key="3">
    <source>
        <dbReference type="PROSITE-ProRule" id="PRU00221"/>
    </source>
</evidence>
<name>A0AAD5XKH0_9FUNG</name>
<dbReference type="InterPro" id="IPR001680">
    <property type="entry name" value="WD40_rpt"/>
</dbReference>
<organism evidence="5 6">
    <name type="scientific">Physocladia obscura</name>
    <dbReference type="NCBI Taxonomy" id="109957"/>
    <lineage>
        <taxon>Eukaryota</taxon>
        <taxon>Fungi</taxon>
        <taxon>Fungi incertae sedis</taxon>
        <taxon>Chytridiomycota</taxon>
        <taxon>Chytridiomycota incertae sedis</taxon>
        <taxon>Chytridiomycetes</taxon>
        <taxon>Chytridiales</taxon>
        <taxon>Chytriomycetaceae</taxon>
        <taxon>Physocladia</taxon>
    </lineage>
</organism>
<feature type="repeat" description="WD" evidence="3">
    <location>
        <begin position="369"/>
        <end position="393"/>
    </location>
</feature>
<feature type="region of interest" description="Disordered" evidence="4">
    <location>
        <begin position="1288"/>
        <end position="1313"/>
    </location>
</feature>
<dbReference type="InterPro" id="IPR040324">
    <property type="entry name" value="WDR44/Dgr2"/>
</dbReference>
<feature type="region of interest" description="Disordered" evidence="4">
    <location>
        <begin position="1"/>
        <end position="119"/>
    </location>
</feature>
<feature type="repeat" description="WD" evidence="3">
    <location>
        <begin position="494"/>
        <end position="534"/>
    </location>
</feature>
<reference evidence="5" key="1">
    <citation type="submission" date="2020-05" db="EMBL/GenBank/DDBJ databases">
        <title>Phylogenomic resolution of chytrid fungi.</title>
        <authorList>
            <person name="Stajich J.E."/>
            <person name="Amses K."/>
            <person name="Simmons R."/>
            <person name="Seto K."/>
            <person name="Myers J."/>
            <person name="Bonds A."/>
            <person name="Quandt C.A."/>
            <person name="Barry K."/>
            <person name="Liu P."/>
            <person name="Grigoriev I."/>
            <person name="Longcore J.E."/>
            <person name="James T.Y."/>
        </authorList>
    </citation>
    <scope>NUCLEOTIDE SEQUENCE</scope>
    <source>
        <strain evidence="5">JEL0513</strain>
    </source>
</reference>
<evidence type="ECO:0000256" key="1">
    <source>
        <dbReference type="ARBA" id="ARBA00022574"/>
    </source>
</evidence>
<feature type="region of interest" description="Disordered" evidence="4">
    <location>
        <begin position="1186"/>
        <end position="1215"/>
    </location>
</feature>
<dbReference type="Pfam" id="PF00400">
    <property type="entry name" value="WD40"/>
    <property type="match status" value="4"/>
</dbReference>
<feature type="compositionally biased region" description="Polar residues" evidence="4">
    <location>
        <begin position="1"/>
        <end position="12"/>
    </location>
</feature>
<dbReference type="PROSITE" id="PS50082">
    <property type="entry name" value="WD_REPEATS_2"/>
    <property type="match status" value="2"/>
</dbReference>
<feature type="compositionally biased region" description="Polar residues" evidence="4">
    <location>
        <begin position="20"/>
        <end position="44"/>
    </location>
</feature>
<dbReference type="Gene3D" id="2.130.10.10">
    <property type="entry name" value="YVTN repeat-like/Quinoprotein amine dehydrogenase"/>
    <property type="match status" value="1"/>
</dbReference>
<sequence>MMRRNSNNTTTVDDYDTPDSHSNTAANSPNFANLNSASNKSGNSVPYYPLNHDSYVENRSLHDGENYNNDYDDDDIDADDRELDDEDDEEDDDDDKDEDSDLDLDERSNNSGDNHHLTPDLKEELEVQSDLHISSSASIGGRNYISPARPNSIFDSSVSDSTFFKNLNPKSAVEARSVQINDLSRKSGELTPIITVENSSPKIERKLPAEDAASAVSKNSSTTADSVESLKKQSLMQRFSFGLKSSQSKQSSLQPSNIHHGIGFKMQKRIPASSVKGSSVMHENEDREEQAIGNTRYRRIRKATISGYLPVKAKNKIVELSRLRRVQVITSATTSSNAGVTVVPPSKKTELKLLAEDPDNRHIPIAGSILAMKFSMSGKFLATGGADNILRVWIISSKSEPPANILHHTPQIPIPPVTLLDKDPLKSPQKPLKHSRSMTGSSKLGSVSINTNLPANFRHSENSSTPAENATVIHQTTTPLNHNQIVSPTAHRTFSGHTAPILDISWSKTDFILTASADKTVRLWHIKSVVCLKVFVHESPVTSVRFHPTDEQTFISGGGTQTNARLRMWSIAEKKVKYWVILSKIAVSASHQHSDITPAAASVSIMSGGVFIPYITALEFSHDGVLVITGTADGSLYFHESNELKYNTRVDLTPLSNAKSFRVTGIETLAASFGQKIGGSGGTAASYEGYSNTSGAVNNLDAGYILVTATDSRVRLFNLRDKSLVRRYRGPDIRTIGWMRAVGTEDGRYAICGSEDARVYLWDLDPNSLMPGHFSTSSKVNGANVDMNNERSAVIDQNITPAVGGKNAFSGVISNLMHWDQPRSEQYERFIGSDYTITCAIFAPTKIRSILSLDHQKISHSSSHLSGAFIFVADVLGNIHIFENEIPPPQPASKDSLVSQMNKSAANSPSLLISRSFGEKRNFSAPPIKTNILDHTGITGDFLTVSPSPSEDVEEYSPISPTLHVLQETQRQRSGQYIAPNDFGIYSRDIYFLPKPSTKKEAPLKQIPEISVGGKNLDIPNDLPTRRRSNSMDHIRTPQTFASQEIFRGVVRSGTFNETTSSTDSNLVSGTSTLLSSSANIKAALFENFNKIRPHLKTVSGNNNRQLSTNAIDSAVATAVLGPLSSTSPITSIPIPSVHQPHASIIGGLLTRMRGNTMDSHARSISAETSIQQSNPPLLPLQLPVSTVSPPPSRMPGSESTSPINPLNRSQTVGKSTQDVLRRSGLTQKAGNIVQPIAQSFVNMLSTSSVEIPPKSSFLPTNNQHVLPQHGNFTAFNSSSLIDNMSDENNNRNAFEGNDDEEEPVVHQMEIYD</sequence>
<evidence type="ECO:0008006" key="7">
    <source>
        <dbReference type="Google" id="ProtNLM"/>
    </source>
</evidence>
<evidence type="ECO:0000313" key="6">
    <source>
        <dbReference type="Proteomes" id="UP001211907"/>
    </source>
</evidence>